<dbReference type="EMBL" id="CM009752">
    <property type="protein sequence ID" value="PUZ60376.1"/>
    <property type="molecule type" value="Genomic_DNA"/>
</dbReference>
<gene>
    <name evidence="1" type="ORF">GQ55_4G120000</name>
</gene>
<accession>A0A2T7DXS2</accession>
<organism evidence="1 2">
    <name type="scientific">Panicum hallii var. hallii</name>
    <dbReference type="NCBI Taxonomy" id="1504633"/>
    <lineage>
        <taxon>Eukaryota</taxon>
        <taxon>Viridiplantae</taxon>
        <taxon>Streptophyta</taxon>
        <taxon>Embryophyta</taxon>
        <taxon>Tracheophyta</taxon>
        <taxon>Spermatophyta</taxon>
        <taxon>Magnoliopsida</taxon>
        <taxon>Liliopsida</taxon>
        <taxon>Poales</taxon>
        <taxon>Poaceae</taxon>
        <taxon>PACMAD clade</taxon>
        <taxon>Panicoideae</taxon>
        <taxon>Panicodae</taxon>
        <taxon>Paniceae</taxon>
        <taxon>Panicinae</taxon>
        <taxon>Panicum</taxon>
        <taxon>Panicum sect. Panicum</taxon>
    </lineage>
</organism>
<evidence type="ECO:0000313" key="2">
    <source>
        <dbReference type="Proteomes" id="UP000244336"/>
    </source>
</evidence>
<reference evidence="1 2" key="1">
    <citation type="submission" date="2018-04" db="EMBL/GenBank/DDBJ databases">
        <title>WGS assembly of Panicum hallii var. hallii HAL2.</title>
        <authorList>
            <person name="Lovell J."/>
            <person name="Jenkins J."/>
            <person name="Lowry D."/>
            <person name="Mamidi S."/>
            <person name="Sreedasyam A."/>
            <person name="Weng X."/>
            <person name="Barry K."/>
            <person name="Bonette J."/>
            <person name="Campitelli B."/>
            <person name="Daum C."/>
            <person name="Gordon S."/>
            <person name="Gould B."/>
            <person name="Lipzen A."/>
            <person name="MacQueen A."/>
            <person name="Palacio-Mejia J."/>
            <person name="Plott C."/>
            <person name="Shakirov E."/>
            <person name="Shu S."/>
            <person name="Yoshinaga Y."/>
            <person name="Zane M."/>
            <person name="Rokhsar D."/>
            <person name="Grimwood J."/>
            <person name="Schmutz J."/>
            <person name="Juenger T."/>
        </authorList>
    </citation>
    <scope>NUCLEOTIDE SEQUENCE [LARGE SCALE GENOMIC DNA]</scope>
    <source>
        <strain evidence="2">cv. HAL2</strain>
    </source>
</reference>
<sequence>MNHSVHVNNMLISICRSMLMSGATGNCLRKSLSGIMPALIPVTPFGATFSLEAMSMYPHTHALGGDLREKIWQATADPDIKFLSRREM</sequence>
<keyword evidence="2" id="KW-1185">Reference proteome</keyword>
<dbReference type="Proteomes" id="UP000244336">
    <property type="component" value="Chromosome 4"/>
</dbReference>
<protein>
    <submittedName>
        <fullName evidence="1">Uncharacterized protein</fullName>
    </submittedName>
</protein>
<dbReference type="AlphaFoldDB" id="A0A2T7DXS2"/>
<proteinExistence type="predicted"/>
<dbReference type="Gramene" id="PUZ60376">
    <property type="protein sequence ID" value="PUZ60376"/>
    <property type="gene ID" value="GQ55_4G120000"/>
</dbReference>
<name>A0A2T7DXS2_9POAL</name>
<evidence type="ECO:0000313" key="1">
    <source>
        <dbReference type="EMBL" id="PUZ60376.1"/>
    </source>
</evidence>